<dbReference type="GO" id="GO:0005737">
    <property type="term" value="C:cytoplasm"/>
    <property type="evidence" value="ECO:0007669"/>
    <property type="project" value="UniProtKB-SubCell"/>
</dbReference>
<evidence type="ECO:0000256" key="2">
    <source>
        <dbReference type="ARBA" id="ARBA00007568"/>
    </source>
</evidence>
<dbReference type="Gene3D" id="3.40.30.10">
    <property type="entry name" value="Glutaredoxin"/>
    <property type="match status" value="1"/>
</dbReference>
<comment type="caution">
    <text evidence="6">The sequence shown here is derived from an EMBL/GenBank/DDBJ whole genome shotgun (WGS) entry which is preliminary data.</text>
</comment>
<reference evidence="6" key="1">
    <citation type="journal article" date="2019" name="Sci. Rep.">
        <title>Draft genome of Tanacetum cinerariifolium, the natural source of mosquito coil.</title>
        <authorList>
            <person name="Yamashiro T."/>
            <person name="Shiraishi A."/>
            <person name="Satake H."/>
            <person name="Nakayama K."/>
        </authorList>
    </citation>
    <scope>NUCLEOTIDE SEQUENCE</scope>
</reference>
<dbReference type="PANTHER" id="PTHR10168">
    <property type="entry name" value="GLUTAREDOXIN"/>
    <property type="match status" value="1"/>
</dbReference>
<name>A0A6L2MXL9_TANCI</name>
<dbReference type="InterPro" id="IPR011905">
    <property type="entry name" value="GlrX-like_pln_2"/>
</dbReference>
<dbReference type="NCBIfam" id="TIGR02189">
    <property type="entry name" value="GlrX-like_plant"/>
    <property type="match status" value="1"/>
</dbReference>
<dbReference type="AlphaFoldDB" id="A0A6L2MXL9"/>
<dbReference type="InterPro" id="IPR036249">
    <property type="entry name" value="Thioredoxin-like_sf"/>
</dbReference>
<comment type="subcellular location">
    <subcellularLocation>
        <location evidence="1">Cytoplasm</location>
    </subcellularLocation>
</comment>
<protein>
    <submittedName>
        <fullName evidence="6">Glutaredoxin-C9-like</fullName>
    </submittedName>
</protein>
<dbReference type="InterPro" id="IPR002109">
    <property type="entry name" value="Glutaredoxin"/>
</dbReference>
<keyword evidence="4" id="KW-0676">Redox-active center</keyword>
<dbReference type="PROSITE" id="PS51354">
    <property type="entry name" value="GLUTAREDOXIN_2"/>
    <property type="match status" value="1"/>
</dbReference>
<dbReference type="Pfam" id="PF00462">
    <property type="entry name" value="Glutaredoxin"/>
    <property type="match status" value="1"/>
</dbReference>
<evidence type="ECO:0000256" key="4">
    <source>
        <dbReference type="ARBA" id="ARBA00023284"/>
    </source>
</evidence>
<proteinExistence type="inferred from homology"/>
<comment type="similarity">
    <text evidence="2">Belongs to the glutaredoxin family. CC-type subfamily.</text>
</comment>
<dbReference type="EMBL" id="BKCJ010007495">
    <property type="protein sequence ID" value="GEU77542.1"/>
    <property type="molecule type" value="Genomic_DNA"/>
</dbReference>
<evidence type="ECO:0000259" key="5">
    <source>
        <dbReference type="Pfam" id="PF00462"/>
    </source>
</evidence>
<accession>A0A6L2MXL9</accession>
<evidence type="ECO:0000256" key="1">
    <source>
        <dbReference type="ARBA" id="ARBA00004496"/>
    </source>
</evidence>
<organism evidence="6">
    <name type="scientific">Tanacetum cinerariifolium</name>
    <name type="common">Dalmatian daisy</name>
    <name type="synonym">Chrysanthemum cinerariifolium</name>
    <dbReference type="NCBI Taxonomy" id="118510"/>
    <lineage>
        <taxon>Eukaryota</taxon>
        <taxon>Viridiplantae</taxon>
        <taxon>Streptophyta</taxon>
        <taxon>Embryophyta</taxon>
        <taxon>Tracheophyta</taxon>
        <taxon>Spermatophyta</taxon>
        <taxon>Magnoliopsida</taxon>
        <taxon>eudicotyledons</taxon>
        <taxon>Gunneridae</taxon>
        <taxon>Pentapetalae</taxon>
        <taxon>asterids</taxon>
        <taxon>campanulids</taxon>
        <taxon>Asterales</taxon>
        <taxon>Asteraceae</taxon>
        <taxon>Asteroideae</taxon>
        <taxon>Anthemideae</taxon>
        <taxon>Anthemidinae</taxon>
        <taxon>Tanacetum</taxon>
    </lineage>
</organism>
<feature type="domain" description="Glutaredoxin" evidence="5">
    <location>
        <begin position="40"/>
        <end position="109"/>
    </location>
</feature>
<gene>
    <name evidence="6" type="ORF">Tci_049520</name>
</gene>
<keyword evidence="3" id="KW-0963">Cytoplasm</keyword>
<evidence type="ECO:0000256" key="3">
    <source>
        <dbReference type="ARBA" id="ARBA00022490"/>
    </source>
</evidence>
<sequence>MQQAIPYKAWTLPLDHVGTNKNPTVSAKGAIRKAVSDNAVIVLARKGCCMSHVVKRLLIGHGVNPSVFEFEEVEEKDVVEELEIITLEKGALMVKPARVQFPAVFIGGKMYGGLDQVMATHITGELVPVLKQAGALWL</sequence>
<dbReference type="SUPFAM" id="SSF52833">
    <property type="entry name" value="Thioredoxin-like"/>
    <property type="match status" value="1"/>
</dbReference>
<evidence type="ECO:0000313" key="6">
    <source>
        <dbReference type="EMBL" id="GEU77542.1"/>
    </source>
</evidence>